<evidence type="ECO:0000256" key="2">
    <source>
        <dbReference type="ARBA" id="ARBA00022475"/>
    </source>
</evidence>
<evidence type="ECO:0000256" key="5">
    <source>
        <dbReference type="ARBA" id="ARBA00023136"/>
    </source>
</evidence>
<dbReference type="GO" id="GO:0005886">
    <property type="term" value="C:plasma membrane"/>
    <property type="evidence" value="ECO:0007669"/>
    <property type="project" value="UniProtKB-SubCell"/>
</dbReference>
<dbReference type="PANTHER" id="PTHR40077:SF2">
    <property type="entry name" value="MEMBRANE PROTEIN"/>
    <property type="match status" value="1"/>
</dbReference>
<accession>A0A8J7GTW6</accession>
<dbReference type="Proteomes" id="UP000622552">
    <property type="component" value="Unassembled WGS sequence"/>
</dbReference>
<evidence type="ECO:0000313" key="8">
    <source>
        <dbReference type="EMBL" id="MBG6139415.1"/>
    </source>
</evidence>
<feature type="transmembrane region" description="Helical" evidence="6">
    <location>
        <begin position="65"/>
        <end position="85"/>
    </location>
</feature>
<protein>
    <submittedName>
        <fullName evidence="8">Integral membrane protein</fullName>
    </submittedName>
</protein>
<keyword evidence="5 6" id="KW-0472">Membrane</keyword>
<keyword evidence="4 6" id="KW-1133">Transmembrane helix</keyword>
<keyword evidence="2" id="KW-1003">Cell membrane</keyword>
<dbReference type="RefSeq" id="WP_307788920.1">
    <property type="nucleotide sequence ID" value="NZ_BONS01000012.1"/>
</dbReference>
<sequence>MTERAELATDAVQDDAVPAAPAVTLAEPGVPGALSRYRLSSYVVGVALLALTLVAMPLKYLADQPAGVAIVSPIHGLLYMVYVVLTFDLGRRAGWPFGRIVLMMLAGTIPFVSFYAERRAVAWVRAAA</sequence>
<dbReference type="EMBL" id="JADOUF010000001">
    <property type="protein sequence ID" value="MBG6139415.1"/>
    <property type="molecule type" value="Genomic_DNA"/>
</dbReference>
<dbReference type="InterPro" id="IPR023845">
    <property type="entry name" value="DUF3817_TM"/>
</dbReference>
<comment type="caution">
    <text evidence="8">The sequence shown here is derived from an EMBL/GenBank/DDBJ whole genome shotgun (WGS) entry which is preliminary data.</text>
</comment>
<keyword evidence="3 6" id="KW-0812">Transmembrane</keyword>
<feature type="transmembrane region" description="Helical" evidence="6">
    <location>
        <begin position="39"/>
        <end position="58"/>
    </location>
</feature>
<keyword evidence="9" id="KW-1185">Reference proteome</keyword>
<proteinExistence type="predicted"/>
<feature type="transmembrane region" description="Helical" evidence="6">
    <location>
        <begin position="97"/>
        <end position="116"/>
    </location>
</feature>
<reference evidence="8" key="1">
    <citation type="submission" date="2020-11" db="EMBL/GenBank/DDBJ databases">
        <title>Sequencing the genomes of 1000 actinobacteria strains.</title>
        <authorList>
            <person name="Klenk H.-P."/>
        </authorList>
    </citation>
    <scope>NUCLEOTIDE SEQUENCE</scope>
    <source>
        <strain evidence="8">DSM 45356</strain>
    </source>
</reference>
<dbReference type="Pfam" id="PF12823">
    <property type="entry name" value="DUF3817"/>
    <property type="match status" value="1"/>
</dbReference>
<gene>
    <name evidence="8" type="ORF">IW245_005609</name>
</gene>
<dbReference type="PANTHER" id="PTHR40077">
    <property type="entry name" value="MEMBRANE PROTEIN-RELATED"/>
    <property type="match status" value="1"/>
</dbReference>
<evidence type="ECO:0000256" key="6">
    <source>
        <dbReference type="SAM" id="Phobius"/>
    </source>
</evidence>
<evidence type="ECO:0000313" key="9">
    <source>
        <dbReference type="Proteomes" id="UP000622552"/>
    </source>
</evidence>
<dbReference type="AlphaFoldDB" id="A0A8J7GTW6"/>
<dbReference type="NCBIfam" id="TIGR03954">
    <property type="entry name" value="integ_memb_HG"/>
    <property type="match status" value="1"/>
</dbReference>
<feature type="domain" description="DUF3817" evidence="7">
    <location>
        <begin position="34"/>
        <end position="120"/>
    </location>
</feature>
<evidence type="ECO:0000256" key="4">
    <source>
        <dbReference type="ARBA" id="ARBA00022989"/>
    </source>
</evidence>
<evidence type="ECO:0000256" key="1">
    <source>
        <dbReference type="ARBA" id="ARBA00004651"/>
    </source>
</evidence>
<evidence type="ECO:0000256" key="3">
    <source>
        <dbReference type="ARBA" id="ARBA00022692"/>
    </source>
</evidence>
<organism evidence="8 9">
    <name type="scientific">Longispora fulva</name>
    <dbReference type="NCBI Taxonomy" id="619741"/>
    <lineage>
        <taxon>Bacteria</taxon>
        <taxon>Bacillati</taxon>
        <taxon>Actinomycetota</taxon>
        <taxon>Actinomycetes</taxon>
        <taxon>Micromonosporales</taxon>
        <taxon>Micromonosporaceae</taxon>
        <taxon>Longispora</taxon>
    </lineage>
</organism>
<evidence type="ECO:0000259" key="7">
    <source>
        <dbReference type="Pfam" id="PF12823"/>
    </source>
</evidence>
<name>A0A8J7GTW6_9ACTN</name>
<comment type="subcellular location">
    <subcellularLocation>
        <location evidence="1">Cell membrane</location>
        <topology evidence="1">Multi-pass membrane protein</topology>
    </subcellularLocation>
</comment>